<name>A0A1S5R1P4_9CAUD</name>
<protein>
    <submittedName>
        <fullName evidence="2">Uncharacterized protein</fullName>
    </submittedName>
</protein>
<feature type="compositionally biased region" description="Basic and acidic residues" evidence="1">
    <location>
        <begin position="319"/>
        <end position="333"/>
    </location>
</feature>
<gene>
    <name evidence="2" type="ORF">PMW_215</name>
</gene>
<feature type="compositionally biased region" description="Acidic residues" evidence="1">
    <location>
        <begin position="338"/>
        <end position="351"/>
    </location>
</feature>
<dbReference type="OrthoDB" id="4412at10239"/>
<organism evidence="2 3">
    <name type="scientific">Pseudomonas phage phiPMW</name>
    <dbReference type="NCBI Taxonomy" id="1815582"/>
    <lineage>
        <taxon>Viruses</taxon>
        <taxon>Duplodnaviria</taxon>
        <taxon>Heunggongvirae</taxon>
        <taxon>Uroviricota</taxon>
        <taxon>Caudoviricetes</taxon>
        <taxon>Plaisancevirus</taxon>
        <taxon>Plaisancevirus PMW</taxon>
    </lineage>
</organism>
<dbReference type="Proteomes" id="UP000223738">
    <property type="component" value="Segment"/>
</dbReference>
<dbReference type="EMBL" id="KU862660">
    <property type="protein sequence ID" value="ANA49340.1"/>
    <property type="molecule type" value="Genomic_DNA"/>
</dbReference>
<sequence>MAKKFTYKTDRPARDENAPQVDFAGLTKYVVETVGASEAPEGMIGIVSGVIELGKQKQEDAKMKWNGTPEQEAAEIAKNPNQYFQDIKDEKTGAMQRFKRWPVPDAEECAITIDFPGTLLNRGQFYGDENAEALPLRGLLNNEWRTEIDGKTYKTVGRPFGLKATKDKDTGKWSIASNSTLFKLAQATGQLKDGTFQKDQLGDLIGEAVLVEVHVYSTKSGDKEFLNEKFKLMGAVPKIMQAAIPELDEKFMYLVNFNGEQDLDAVKNLRQSVINTMRMASNFEGSAVHKALIETGRLKEGDGALVPQHDGKAQPLKGVEQKAEPKSVPKTEAAEPQEPMDFDQFDEDIPF</sequence>
<evidence type="ECO:0000313" key="3">
    <source>
        <dbReference type="Proteomes" id="UP000223738"/>
    </source>
</evidence>
<evidence type="ECO:0000313" key="2">
    <source>
        <dbReference type="EMBL" id="ANA49340.1"/>
    </source>
</evidence>
<accession>A0A1S5R1P4</accession>
<proteinExistence type="predicted"/>
<feature type="region of interest" description="Disordered" evidence="1">
    <location>
        <begin position="302"/>
        <end position="351"/>
    </location>
</feature>
<keyword evidence="3" id="KW-1185">Reference proteome</keyword>
<evidence type="ECO:0000256" key="1">
    <source>
        <dbReference type="SAM" id="MobiDB-lite"/>
    </source>
</evidence>
<reference evidence="2 3" key="1">
    <citation type="submission" date="2016-03" db="EMBL/GenBank/DDBJ databases">
        <title>Characterization of pf16 and phiPMW: Two novel phages infecting Pseudomonas putida PpG1.</title>
        <authorList>
            <person name="Magill D.J."/>
            <person name="Krylov V.N."/>
            <person name="Allen C.C.R."/>
            <person name="McGrath J.W."/>
            <person name="Quinn J.P."/>
            <person name="Kulakov L.A."/>
        </authorList>
    </citation>
    <scope>NUCLEOTIDE SEQUENCE [LARGE SCALE GENOMIC DNA]</scope>
</reference>